<dbReference type="Proteomes" id="UP000198462">
    <property type="component" value="Unassembled WGS sequence"/>
</dbReference>
<evidence type="ECO:0000259" key="2">
    <source>
        <dbReference type="Pfam" id="PF01979"/>
    </source>
</evidence>
<feature type="domain" description="Amidohydrolase-related" evidence="2">
    <location>
        <begin position="343"/>
        <end position="438"/>
    </location>
</feature>
<feature type="chain" id="PRO_5013121093" evidence="1">
    <location>
        <begin position="25"/>
        <end position="460"/>
    </location>
</feature>
<comment type="caution">
    <text evidence="3">The sequence shown here is derived from an EMBL/GenBank/DDBJ whole genome shotgun (WGS) entry which is preliminary data.</text>
</comment>
<dbReference type="GO" id="GO:0016810">
    <property type="term" value="F:hydrolase activity, acting on carbon-nitrogen (but not peptide) bonds"/>
    <property type="evidence" value="ECO:0007669"/>
    <property type="project" value="InterPro"/>
</dbReference>
<dbReference type="PANTHER" id="PTHR43135">
    <property type="entry name" value="ALPHA-D-RIBOSE 1-METHYLPHOSPHONATE 5-TRIPHOSPHATE DIPHOSPHATASE"/>
    <property type="match status" value="1"/>
</dbReference>
<reference evidence="4" key="1">
    <citation type="submission" date="2017-05" db="EMBL/GenBank/DDBJ databases">
        <authorList>
            <person name="Lin X."/>
        </authorList>
    </citation>
    <scope>NUCLEOTIDE SEQUENCE [LARGE SCALE GENOMIC DNA]</scope>
    <source>
        <strain evidence="4">JLT2012</strain>
    </source>
</reference>
<dbReference type="Pfam" id="PF01979">
    <property type="entry name" value="Amidohydro_1"/>
    <property type="match status" value="1"/>
</dbReference>
<dbReference type="InterPro" id="IPR032466">
    <property type="entry name" value="Metal_Hydrolase"/>
</dbReference>
<evidence type="ECO:0000256" key="1">
    <source>
        <dbReference type="SAM" id="SignalP"/>
    </source>
</evidence>
<keyword evidence="1" id="KW-0732">Signal</keyword>
<dbReference type="OrthoDB" id="9782972at2"/>
<dbReference type="SUPFAM" id="SSF51338">
    <property type="entry name" value="Composite domain of metallo-dependent hydrolases"/>
    <property type="match status" value="1"/>
</dbReference>
<dbReference type="Gene3D" id="3.30.110.90">
    <property type="entry name" value="Amidohydrolase"/>
    <property type="match status" value="1"/>
</dbReference>
<dbReference type="Gene3D" id="1.20.58.520">
    <property type="entry name" value="Amidohydrolase"/>
    <property type="match status" value="1"/>
</dbReference>
<dbReference type="Gene3D" id="3.40.50.10910">
    <property type="entry name" value="Amidohydrolase"/>
    <property type="match status" value="1"/>
</dbReference>
<sequence>MRPKHSYGAAAFAVLSLVALAPAAAETSAPDQTVPVTIYTGVTLIDGTGAPARPNMAIRVDGDKIAAIFEDGKLGAFPETAEIVDASGLFALPGLIDSHVHLATPPNRSRAHALLRRHLYSGVTAVRDMADDLRSLGEITRETRVGEVPGPDIYYAALVAGPSFFTDPRTIAVAAGRTPGEVPWMQAIDETTDLTTAVAMARGTSATAIKIYANLPAPAVAAITAEAHRQDVPVWAHAMVFPTTPEEVIDAGVDVMSHSCYMAYQVTPRQPQSYQERFPVEEAPFADGDNPQLRALFARMGQEDIILDATNRVYAVGAERYREGETDTPPFCSETLSYSLTAQAYREGVDIAAGTDGMTAWDDPYPALFEELELLAEEVGMPPIQVIRSATLVGAMAIGEQDRMGTAEPGKLANLVFVERDPLADIGNLRSVAFTLKRGERFDRADYMPITEAEMSADPE</sequence>
<protein>
    <submittedName>
        <fullName evidence="3">Hydrolase</fullName>
    </submittedName>
</protein>
<dbReference type="EMBL" id="NFZT01000001">
    <property type="protein sequence ID" value="OWV34326.1"/>
    <property type="molecule type" value="Genomic_DNA"/>
</dbReference>
<feature type="signal peptide" evidence="1">
    <location>
        <begin position="1"/>
        <end position="24"/>
    </location>
</feature>
<dbReference type="PANTHER" id="PTHR43135:SF3">
    <property type="entry name" value="ALPHA-D-RIBOSE 1-METHYLPHOSPHONATE 5-TRIPHOSPHATE DIPHOSPHATASE"/>
    <property type="match status" value="1"/>
</dbReference>
<dbReference type="Gene3D" id="2.30.40.10">
    <property type="entry name" value="Urease, subunit C, domain 1"/>
    <property type="match status" value="1"/>
</dbReference>
<dbReference type="SUPFAM" id="SSF51556">
    <property type="entry name" value="Metallo-dependent hydrolases"/>
    <property type="match status" value="1"/>
</dbReference>
<accession>A0A219B878</accession>
<gene>
    <name evidence="3" type="ORF">B5C34_13230</name>
</gene>
<keyword evidence="3" id="KW-0378">Hydrolase</keyword>
<keyword evidence="4" id="KW-1185">Reference proteome</keyword>
<dbReference type="InterPro" id="IPR011059">
    <property type="entry name" value="Metal-dep_hydrolase_composite"/>
</dbReference>
<organism evidence="3 4">
    <name type="scientific">Pacificimonas flava</name>
    <dbReference type="NCBI Taxonomy" id="1234595"/>
    <lineage>
        <taxon>Bacteria</taxon>
        <taxon>Pseudomonadati</taxon>
        <taxon>Pseudomonadota</taxon>
        <taxon>Alphaproteobacteria</taxon>
        <taxon>Sphingomonadales</taxon>
        <taxon>Sphingosinicellaceae</taxon>
        <taxon>Pacificimonas</taxon>
    </lineage>
</organism>
<evidence type="ECO:0000313" key="4">
    <source>
        <dbReference type="Proteomes" id="UP000198462"/>
    </source>
</evidence>
<evidence type="ECO:0000313" key="3">
    <source>
        <dbReference type="EMBL" id="OWV34326.1"/>
    </source>
</evidence>
<proteinExistence type="predicted"/>
<name>A0A219B878_9SPHN</name>
<dbReference type="InterPro" id="IPR051781">
    <property type="entry name" value="Metallo-dep_Hydrolase"/>
</dbReference>
<dbReference type="InterPro" id="IPR006680">
    <property type="entry name" value="Amidohydro-rel"/>
</dbReference>
<dbReference type="RefSeq" id="WP_088713025.1">
    <property type="nucleotide sequence ID" value="NZ_NFZT01000001.1"/>
</dbReference>
<dbReference type="AlphaFoldDB" id="A0A219B878"/>